<dbReference type="InterPro" id="IPR041347">
    <property type="entry name" value="MftR_C"/>
</dbReference>
<evidence type="ECO:0000256" key="2">
    <source>
        <dbReference type="ARBA" id="ARBA00023125"/>
    </source>
</evidence>
<name>A0AAV2WHN7_MYCNE</name>
<dbReference type="InterPro" id="IPR009057">
    <property type="entry name" value="Homeodomain-like_sf"/>
</dbReference>
<dbReference type="GO" id="GO:0003700">
    <property type="term" value="F:DNA-binding transcription factor activity"/>
    <property type="evidence" value="ECO:0007669"/>
    <property type="project" value="TreeGrafter"/>
</dbReference>
<evidence type="ECO:0000256" key="3">
    <source>
        <dbReference type="ARBA" id="ARBA00023163"/>
    </source>
</evidence>
<evidence type="ECO:0000259" key="5">
    <source>
        <dbReference type="PROSITE" id="PS50977"/>
    </source>
</evidence>
<dbReference type="PROSITE" id="PS50977">
    <property type="entry name" value="HTH_TETR_2"/>
    <property type="match status" value="1"/>
</dbReference>
<dbReference type="InterPro" id="IPR001647">
    <property type="entry name" value="HTH_TetR"/>
</dbReference>
<gene>
    <name evidence="6" type="ORF">BN1047_01647</name>
</gene>
<keyword evidence="2 4" id="KW-0238">DNA-binding</keyword>
<dbReference type="GO" id="GO:0000976">
    <property type="term" value="F:transcription cis-regulatory region binding"/>
    <property type="evidence" value="ECO:0007669"/>
    <property type="project" value="TreeGrafter"/>
</dbReference>
<evidence type="ECO:0000256" key="4">
    <source>
        <dbReference type="PROSITE-ProRule" id="PRU00335"/>
    </source>
</evidence>
<evidence type="ECO:0000313" key="7">
    <source>
        <dbReference type="Proteomes" id="UP000028864"/>
    </source>
</evidence>
<evidence type="ECO:0000256" key="1">
    <source>
        <dbReference type="ARBA" id="ARBA00023015"/>
    </source>
</evidence>
<dbReference type="SUPFAM" id="SSF46689">
    <property type="entry name" value="Homeodomain-like"/>
    <property type="match status" value="1"/>
</dbReference>
<dbReference type="InterPro" id="IPR050109">
    <property type="entry name" value="HTH-type_TetR-like_transc_reg"/>
</dbReference>
<dbReference type="PANTHER" id="PTHR30055">
    <property type="entry name" value="HTH-TYPE TRANSCRIPTIONAL REGULATOR RUTR"/>
    <property type="match status" value="1"/>
</dbReference>
<dbReference type="EMBL" id="LK021337">
    <property type="protein sequence ID" value="CDQ43776.1"/>
    <property type="molecule type" value="Genomic_DNA"/>
</dbReference>
<reference evidence="6" key="2">
    <citation type="submission" date="2015-09" db="EMBL/GenBank/DDBJ databases">
        <title>Draft genome sequence of Mycobacterium neoaurum DSM 44074.</title>
        <authorList>
            <person name="Croce O."/>
            <person name="Robert C."/>
            <person name="Raoult D."/>
            <person name="Drancourt M."/>
        </authorList>
    </citation>
    <scope>NUCLEOTIDE SEQUENCE</scope>
    <source>
        <strain evidence="6">DSM 44074</strain>
    </source>
</reference>
<dbReference type="PANTHER" id="PTHR30055:SF238">
    <property type="entry name" value="MYCOFACTOCIN BIOSYNTHESIS TRANSCRIPTIONAL REGULATOR MFTR-RELATED"/>
    <property type="match status" value="1"/>
</dbReference>
<sequence>MAAGVRERARLALRTEIAQAMSELFARRGFDAVTVEEAAGEVGISRATFFRYFGSKEDAVLAAIEASSIDYVAALRDLPPRTGETPWQLMQRAFVGALTHIDEHSELERSRVQMINATVSLRTRMAQRRFAYEDALTPVLAARIDTPEAARPVIVAALACLDLAWRRWAAGKARTMAESVATVFAHLGSAP</sequence>
<organism evidence="6 7">
    <name type="scientific">Mycolicibacterium neoaurum</name>
    <name type="common">Mycobacterium neoaurum</name>
    <dbReference type="NCBI Taxonomy" id="1795"/>
    <lineage>
        <taxon>Bacteria</taxon>
        <taxon>Bacillati</taxon>
        <taxon>Actinomycetota</taxon>
        <taxon>Actinomycetes</taxon>
        <taxon>Mycobacteriales</taxon>
        <taxon>Mycobacteriaceae</taxon>
        <taxon>Mycolicibacterium</taxon>
    </lineage>
</organism>
<reference evidence="6" key="1">
    <citation type="submission" date="2014-05" db="EMBL/GenBank/DDBJ databases">
        <authorList>
            <person name="Urmite Genomes"/>
        </authorList>
    </citation>
    <scope>NUCLEOTIDE SEQUENCE</scope>
    <source>
        <strain evidence="6">DSM 44074</strain>
    </source>
</reference>
<proteinExistence type="predicted"/>
<keyword evidence="1" id="KW-0805">Transcription regulation</keyword>
<dbReference type="PRINTS" id="PR00455">
    <property type="entry name" value="HTHTETR"/>
</dbReference>
<keyword evidence="3" id="KW-0804">Transcription</keyword>
<dbReference type="Proteomes" id="UP000028864">
    <property type="component" value="Unassembled WGS sequence"/>
</dbReference>
<accession>A0AAV2WHN7</accession>
<dbReference type="Gene3D" id="1.10.10.60">
    <property type="entry name" value="Homeodomain-like"/>
    <property type="match status" value="1"/>
</dbReference>
<dbReference type="Pfam" id="PF17754">
    <property type="entry name" value="TetR_C_14"/>
    <property type="match status" value="1"/>
</dbReference>
<protein>
    <submittedName>
        <fullName evidence="6">TetR family transcriptional regulator</fullName>
    </submittedName>
</protein>
<feature type="domain" description="HTH tetR-type" evidence="5">
    <location>
        <begin position="11"/>
        <end position="71"/>
    </location>
</feature>
<dbReference type="Pfam" id="PF00440">
    <property type="entry name" value="TetR_N"/>
    <property type="match status" value="1"/>
</dbReference>
<dbReference type="AlphaFoldDB" id="A0AAV2WHN7"/>
<dbReference type="Gene3D" id="1.10.357.10">
    <property type="entry name" value="Tetracycline Repressor, domain 2"/>
    <property type="match status" value="1"/>
</dbReference>
<dbReference type="RefSeq" id="WP_051644283.1">
    <property type="nucleotide sequence ID" value="NZ_LK021337.1"/>
</dbReference>
<evidence type="ECO:0000313" key="6">
    <source>
        <dbReference type="EMBL" id="CDQ43776.1"/>
    </source>
</evidence>
<feature type="DNA-binding region" description="H-T-H motif" evidence="4">
    <location>
        <begin position="34"/>
        <end position="53"/>
    </location>
</feature>